<dbReference type="RefSeq" id="WP_285662122.1">
    <property type="nucleotide sequence ID" value="NZ_BSTX01000001.1"/>
</dbReference>
<feature type="domain" description="NAD(P)-binding" evidence="1">
    <location>
        <begin position="7"/>
        <end position="201"/>
    </location>
</feature>
<dbReference type="Pfam" id="PF13460">
    <property type="entry name" value="NAD_binding_10"/>
    <property type="match status" value="1"/>
</dbReference>
<dbReference type="EMBL" id="BSTX01000001">
    <property type="protein sequence ID" value="GLZ76981.1"/>
    <property type="molecule type" value="Genomic_DNA"/>
</dbReference>
<name>A0A9W6SJU6_9ACTN</name>
<dbReference type="PANTHER" id="PTHR43355">
    <property type="entry name" value="FLAVIN REDUCTASE (NADPH)"/>
    <property type="match status" value="1"/>
</dbReference>
<evidence type="ECO:0000313" key="2">
    <source>
        <dbReference type="EMBL" id="GLZ76981.1"/>
    </source>
</evidence>
<protein>
    <submittedName>
        <fullName evidence="2">NmrA family transcriptional regulator</fullName>
    </submittedName>
</protein>
<dbReference type="PANTHER" id="PTHR43355:SF2">
    <property type="entry name" value="FLAVIN REDUCTASE (NADPH)"/>
    <property type="match status" value="1"/>
</dbReference>
<keyword evidence="3" id="KW-1185">Reference proteome</keyword>
<evidence type="ECO:0000259" key="1">
    <source>
        <dbReference type="Pfam" id="PF13460"/>
    </source>
</evidence>
<dbReference type="CDD" id="cd05244">
    <property type="entry name" value="BVR-B_like_SDR_a"/>
    <property type="match status" value="1"/>
</dbReference>
<dbReference type="GO" id="GO:0042602">
    <property type="term" value="F:riboflavin reductase (NADPH) activity"/>
    <property type="evidence" value="ECO:0007669"/>
    <property type="project" value="TreeGrafter"/>
</dbReference>
<organism evidence="2 3">
    <name type="scientific">Actinorhabdospora filicis</name>
    <dbReference type="NCBI Taxonomy" id="1785913"/>
    <lineage>
        <taxon>Bacteria</taxon>
        <taxon>Bacillati</taxon>
        <taxon>Actinomycetota</taxon>
        <taxon>Actinomycetes</taxon>
        <taxon>Micromonosporales</taxon>
        <taxon>Micromonosporaceae</taxon>
        <taxon>Actinorhabdospora</taxon>
    </lineage>
</organism>
<dbReference type="SUPFAM" id="SSF51735">
    <property type="entry name" value="NAD(P)-binding Rossmann-fold domains"/>
    <property type="match status" value="1"/>
</dbReference>
<dbReference type="Proteomes" id="UP001165079">
    <property type="component" value="Unassembled WGS sequence"/>
</dbReference>
<dbReference type="InterPro" id="IPR051606">
    <property type="entry name" value="Polyketide_Oxido-like"/>
</dbReference>
<reference evidence="2" key="1">
    <citation type="submission" date="2023-03" db="EMBL/GenBank/DDBJ databases">
        <title>Actinorhabdospora filicis NBRC 111898.</title>
        <authorList>
            <person name="Ichikawa N."/>
            <person name="Sato H."/>
            <person name="Tonouchi N."/>
        </authorList>
    </citation>
    <scope>NUCLEOTIDE SEQUENCE</scope>
    <source>
        <strain evidence="2">NBRC 111898</strain>
    </source>
</reference>
<dbReference type="AlphaFoldDB" id="A0A9W6SJU6"/>
<dbReference type="GO" id="GO:0004074">
    <property type="term" value="F:biliverdin reductase [NAD(P)H] activity"/>
    <property type="evidence" value="ECO:0007669"/>
    <property type="project" value="TreeGrafter"/>
</dbReference>
<sequence length="231" mass="25029">MDIRVFGANGPTGHHLVRQALAAGHDVTAFTRSTAFPIAHDRLRVHVGDALSPQDVSGAIAGGDAVLSALGVPFGKDEVETFSRGTRNMIDAMRAHGVRRLVVVSSSAVDADALRHDTGGGLVFEKLLKPYVIKKLGRTVYDDMRRMESAVRESGLEWVIARPSGLFEGERTAFHVEEGHCGYRFTSRADLAAFMLACASEDRWVGRAVAVATPSARIGLVEFMRKEALKK</sequence>
<dbReference type="Gene3D" id="3.40.50.720">
    <property type="entry name" value="NAD(P)-binding Rossmann-like Domain"/>
    <property type="match status" value="1"/>
</dbReference>
<comment type="caution">
    <text evidence="2">The sequence shown here is derived from an EMBL/GenBank/DDBJ whole genome shotgun (WGS) entry which is preliminary data.</text>
</comment>
<dbReference type="InterPro" id="IPR016040">
    <property type="entry name" value="NAD(P)-bd_dom"/>
</dbReference>
<accession>A0A9W6SJU6</accession>
<dbReference type="InterPro" id="IPR036291">
    <property type="entry name" value="NAD(P)-bd_dom_sf"/>
</dbReference>
<evidence type="ECO:0000313" key="3">
    <source>
        <dbReference type="Proteomes" id="UP001165079"/>
    </source>
</evidence>
<proteinExistence type="predicted"/>
<gene>
    <name evidence="2" type="ORF">Afil01_17880</name>
</gene>